<dbReference type="Gene3D" id="3.30.1360.40">
    <property type="match status" value="1"/>
</dbReference>
<evidence type="ECO:0000313" key="6">
    <source>
        <dbReference type="EMBL" id="GHB18165.1"/>
    </source>
</evidence>
<organism evidence="6 7">
    <name type="scientific">Salinicola rhizosphaerae</name>
    <dbReference type="NCBI Taxonomy" id="1443141"/>
    <lineage>
        <taxon>Bacteria</taxon>
        <taxon>Pseudomonadati</taxon>
        <taxon>Pseudomonadota</taxon>
        <taxon>Gammaproteobacteria</taxon>
        <taxon>Oceanospirillales</taxon>
        <taxon>Halomonadaceae</taxon>
        <taxon>Salinicola</taxon>
    </lineage>
</organism>
<dbReference type="NCBIfam" id="TIGR00370">
    <property type="entry name" value="5-oxoprolinase subunit PxpB"/>
    <property type="match status" value="1"/>
</dbReference>
<evidence type="ECO:0000256" key="1">
    <source>
        <dbReference type="ARBA" id="ARBA00022741"/>
    </source>
</evidence>
<feature type="region of interest" description="Disordered" evidence="4">
    <location>
        <begin position="151"/>
        <end position="171"/>
    </location>
</feature>
<dbReference type="PANTHER" id="PTHR34698">
    <property type="entry name" value="5-OXOPROLINASE SUBUNIT B"/>
    <property type="match status" value="1"/>
</dbReference>
<evidence type="ECO:0000256" key="2">
    <source>
        <dbReference type="ARBA" id="ARBA00022801"/>
    </source>
</evidence>
<keyword evidence="2 6" id="KW-0378">Hydrolase</keyword>
<dbReference type="InterPro" id="IPR029000">
    <property type="entry name" value="Cyclophilin-like_dom_sf"/>
</dbReference>
<dbReference type="InterPro" id="IPR003833">
    <property type="entry name" value="CT_C_D"/>
</dbReference>
<proteinExistence type="predicted"/>
<dbReference type="Pfam" id="PF02682">
    <property type="entry name" value="CT_C_D"/>
    <property type="match status" value="1"/>
</dbReference>
<dbReference type="PANTHER" id="PTHR34698:SF2">
    <property type="entry name" value="5-OXOPROLINASE SUBUNIT B"/>
    <property type="match status" value="1"/>
</dbReference>
<protein>
    <submittedName>
        <fullName evidence="6">Allophanate hydrolase</fullName>
    </submittedName>
</protein>
<feature type="domain" description="Carboxyltransferase" evidence="5">
    <location>
        <begin position="5"/>
        <end position="205"/>
    </location>
</feature>
<accession>A0ABQ3E090</accession>
<dbReference type="InterPro" id="IPR010016">
    <property type="entry name" value="PxpB"/>
</dbReference>
<dbReference type="RefSeq" id="WP_189444177.1">
    <property type="nucleotide sequence ID" value="NZ_BMZI01000003.1"/>
</dbReference>
<keyword evidence="1" id="KW-0547">Nucleotide-binding</keyword>
<evidence type="ECO:0000313" key="7">
    <source>
        <dbReference type="Proteomes" id="UP000646745"/>
    </source>
</evidence>
<name>A0ABQ3E090_9GAMM</name>
<dbReference type="GO" id="GO:0016787">
    <property type="term" value="F:hydrolase activity"/>
    <property type="evidence" value="ECO:0007669"/>
    <property type="project" value="UniProtKB-KW"/>
</dbReference>
<keyword evidence="3" id="KW-0067">ATP-binding</keyword>
<sequence length="238" mass="26430">MTPDYTIVALADQGVLIECGERIDLEINRWIDCAANAVREAGIDGVTGIVPTYRSLAIEYDSVSITQATLIDRLEALLSTLTATRRRARRWRVPVAYGGEFGLDFDDFRQRHGLSREELIALHSAPDYRVYMIGFMPGFAYLGGLDTSLHTPRRDSPRTRTPAGSISVGGQQTAVTSVEAPSGWHLLGQTPLATFDARRDPPMLIEAGDSVRFVPIDEAEFARLASDCAWRPDWEWCE</sequence>
<dbReference type="Gene3D" id="2.40.100.10">
    <property type="entry name" value="Cyclophilin-like"/>
    <property type="match status" value="1"/>
</dbReference>
<evidence type="ECO:0000256" key="4">
    <source>
        <dbReference type="SAM" id="MobiDB-lite"/>
    </source>
</evidence>
<dbReference type="SUPFAM" id="SSF50891">
    <property type="entry name" value="Cyclophilin-like"/>
    <property type="match status" value="1"/>
</dbReference>
<gene>
    <name evidence="6" type="ORF">GCM10009038_16490</name>
</gene>
<comment type="caution">
    <text evidence="6">The sequence shown here is derived from an EMBL/GenBank/DDBJ whole genome shotgun (WGS) entry which is preliminary data.</text>
</comment>
<dbReference type="SUPFAM" id="SSF160467">
    <property type="entry name" value="PH0987 N-terminal domain-like"/>
    <property type="match status" value="1"/>
</dbReference>
<evidence type="ECO:0000256" key="3">
    <source>
        <dbReference type="ARBA" id="ARBA00022840"/>
    </source>
</evidence>
<reference evidence="7" key="1">
    <citation type="journal article" date="2019" name="Int. J. Syst. Evol. Microbiol.">
        <title>The Global Catalogue of Microorganisms (GCM) 10K type strain sequencing project: providing services to taxonomists for standard genome sequencing and annotation.</title>
        <authorList>
            <consortium name="The Broad Institute Genomics Platform"/>
            <consortium name="The Broad Institute Genome Sequencing Center for Infectious Disease"/>
            <person name="Wu L."/>
            <person name="Ma J."/>
        </authorList>
    </citation>
    <scope>NUCLEOTIDE SEQUENCE [LARGE SCALE GENOMIC DNA]</scope>
    <source>
        <strain evidence="7">KCTC 32998</strain>
    </source>
</reference>
<evidence type="ECO:0000259" key="5">
    <source>
        <dbReference type="SMART" id="SM00796"/>
    </source>
</evidence>
<dbReference type="SMART" id="SM00796">
    <property type="entry name" value="AHS1"/>
    <property type="match status" value="1"/>
</dbReference>
<dbReference type="Proteomes" id="UP000646745">
    <property type="component" value="Unassembled WGS sequence"/>
</dbReference>
<keyword evidence="7" id="KW-1185">Reference proteome</keyword>
<dbReference type="EMBL" id="BMZI01000003">
    <property type="protein sequence ID" value="GHB18165.1"/>
    <property type="molecule type" value="Genomic_DNA"/>
</dbReference>